<dbReference type="Proteomes" id="UP000027746">
    <property type="component" value="Unassembled WGS sequence"/>
</dbReference>
<comment type="caution">
    <text evidence="1">The sequence shown here is derived from an EMBL/GenBank/DDBJ whole genome shotgun (WGS) entry which is preliminary data.</text>
</comment>
<proteinExistence type="predicted"/>
<dbReference type="AlphaFoldDB" id="A0A073IVZ6"/>
<evidence type="ECO:0000313" key="2">
    <source>
        <dbReference type="Proteomes" id="UP000027746"/>
    </source>
</evidence>
<gene>
    <name evidence="1" type="ORF">SUH3_11850</name>
</gene>
<reference evidence="1 2" key="1">
    <citation type="submission" date="2014-01" db="EMBL/GenBank/DDBJ databases">
        <title>Sulfitobacter sp. H3 (MCCC 1A00686) Genome Sequencing.</title>
        <authorList>
            <person name="Lai Q."/>
            <person name="Hong Z."/>
        </authorList>
    </citation>
    <scope>NUCLEOTIDE SEQUENCE [LARGE SCALE GENOMIC DNA]</scope>
    <source>
        <strain evidence="1 2">H3</strain>
    </source>
</reference>
<organism evidence="1 2">
    <name type="scientific">Pseudosulfitobacter pseudonitzschiae</name>
    <dbReference type="NCBI Taxonomy" id="1402135"/>
    <lineage>
        <taxon>Bacteria</taxon>
        <taxon>Pseudomonadati</taxon>
        <taxon>Pseudomonadota</taxon>
        <taxon>Alphaproteobacteria</taxon>
        <taxon>Rhodobacterales</taxon>
        <taxon>Roseobacteraceae</taxon>
        <taxon>Pseudosulfitobacter</taxon>
    </lineage>
</organism>
<evidence type="ECO:0000313" key="1">
    <source>
        <dbReference type="EMBL" id="KEJ93959.1"/>
    </source>
</evidence>
<sequence>MLALVAGCSQMTDYYPDAQTVEIAGRSFFVTPRPANGPGVYLAGPNDPKGGEVFLASNMTLPVANVAAIEAVTGCPVLRETVRNLNVGTTYAAVSCP</sequence>
<protein>
    <submittedName>
        <fullName evidence="1">Uncharacterized protein</fullName>
    </submittedName>
</protein>
<dbReference type="EMBL" id="JAMD01000021">
    <property type="protein sequence ID" value="KEJ93959.1"/>
    <property type="molecule type" value="Genomic_DNA"/>
</dbReference>
<accession>A0A073IVZ6</accession>
<name>A0A073IVZ6_9RHOB</name>
<keyword evidence="2" id="KW-1185">Reference proteome</keyword>